<keyword evidence="1" id="KW-0472">Membrane</keyword>
<dbReference type="EMBL" id="GAKP01006356">
    <property type="protein sequence ID" value="JAC52596.1"/>
    <property type="molecule type" value="Transcribed_RNA"/>
</dbReference>
<proteinExistence type="predicted"/>
<keyword evidence="1" id="KW-1133">Transmembrane helix</keyword>
<organism evidence="2">
    <name type="scientific">Bactrocera dorsalis</name>
    <name type="common">Oriental fruit fly</name>
    <name type="synonym">Dacus dorsalis</name>
    <dbReference type="NCBI Taxonomy" id="27457"/>
    <lineage>
        <taxon>Eukaryota</taxon>
        <taxon>Metazoa</taxon>
        <taxon>Ecdysozoa</taxon>
        <taxon>Arthropoda</taxon>
        <taxon>Hexapoda</taxon>
        <taxon>Insecta</taxon>
        <taxon>Pterygota</taxon>
        <taxon>Neoptera</taxon>
        <taxon>Endopterygota</taxon>
        <taxon>Diptera</taxon>
        <taxon>Brachycera</taxon>
        <taxon>Muscomorpha</taxon>
        <taxon>Tephritoidea</taxon>
        <taxon>Tephritidae</taxon>
        <taxon>Bactrocera</taxon>
        <taxon>Bactrocera</taxon>
    </lineage>
</organism>
<dbReference type="AlphaFoldDB" id="A0A034WAJ0"/>
<evidence type="ECO:0000313" key="2">
    <source>
        <dbReference type="EMBL" id="JAC52596.1"/>
    </source>
</evidence>
<evidence type="ECO:0000256" key="1">
    <source>
        <dbReference type="SAM" id="Phobius"/>
    </source>
</evidence>
<feature type="transmembrane region" description="Helical" evidence="1">
    <location>
        <begin position="20"/>
        <end position="42"/>
    </location>
</feature>
<keyword evidence="1" id="KW-0812">Transmembrane</keyword>
<feature type="non-terminal residue" evidence="2">
    <location>
        <position position="110"/>
    </location>
</feature>
<sequence>MNRMVGIKSVKRATPSQARIFLNASDAIGIANISLNICYQLITCAVNKEETVALDATAERILIVWTGLTTNGCALTISHIYVQKCVFIFTCVISGSAINYLSKIDIRAIC</sequence>
<protein>
    <submittedName>
        <fullName evidence="2">Uncharacterized protein</fullName>
    </submittedName>
</protein>
<reference evidence="2" key="1">
    <citation type="journal article" date="2014" name="BMC Genomics">
        <title>Characterizing the developmental transcriptome of the oriental fruit fly, Bactrocera dorsalis (Diptera: Tephritidae) through comparative genomic analysis with Drosophila melanogaster utilizing modENCODE datasets.</title>
        <authorList>
            <person name="Geib S.M."/>
            <person name="Calla B."/>
            <person name="Hall B."/>
            <person name="Hou S."/>
            <person name="Manoukis N.C."/>
        </authorList>
    </citation>
    <scope>NUCLEOTIDE SEQUENCE</scope>
    <source>
        <strain evidence="2">Punador</strain>
    </source>
</reference>
<name>A0A034WAJ0_BACDO</name>
<accession>A0A034WAJ0</accession>